<evidence type="ECO:0000256" key="3">
    <source>
        <dbReference type="ARBA" id="ARBA00023143"/>
    </source>
</evidence>
<sequence length="238" mass="25822">MINGLYSGAAAMETLAKQQEMISANLMHVNSSGHRRTQAGIQQRFEAENLDASIDLGPEVGTLQRSFEPGRHLETGRPLDVAISGDGFLVFDVDGTEHYSRNGRLFRNPETNLLINEEGFPIQGENGPITIDPSISDRDIAIATDGTISANGVELGRIQTAAFEDNQSLIPVGIASFIAGENSVKSDALVQLSQFNHELSNVQPVTELIALIVNSRQYEAVQKATRALSDSLQEYIRA</sequence>
<dbReference type="AlphaFoldDB" id="A0A5C6AQQ3"/>
<dbReference type="PANTHER" id="PTHR30435">
    <property type="entry name" value="FLAGELLAR PROTEIN"/>
    <property type="match status" value="1"/>
</dbReference>
<dbReference type="RefSeq" id="WP_146520717.1">
    <property type="nucleotide sequence ID" value="NZ_CP151726.1"/>
</dbReference>
<organism evidence="7 8">
    <name type="scientific">Stieleria varia</name>
    <dbReference type="NCBI Taxonomy" id="2528005"/>
    <lineage>
        <taxon>Bacteria</taxon>
        <taxon>Pseudomonadati</taxon>
        <taxon>Planctomycetota</taxon>
        <taxon>Planctomycetia</taxon>
        <taxon>Pirellulales</taxon>
        <taxon>Pirellulaceae</taxon>
        <taxon>Stieleria</taxon>
    </lineage>
</organism>
<keyword evidence="7" id="KW-0969">Cilium</keyword>
<keyword evidence="3 4" id="KW-0975">Bacterial flagellum</keyword>
<evidence type="ECO:0000256" key="2">
    <source>
        <dbReference type="ARBA" id="ARBA00009677"/>
    </source>
</evidence>
<evidence type="ECO:0000256" key="4">
    <source>
        <dbReference type="RuleBase" id="RU362116"/>
    </source>
</evidence>
<dbReference type="GO" id="GO:0009425">
    <property type="term" value="C:bacterial-type flagellum basal body"/>
    <property type="evidence" value="ECO:0007669"/>
    <property type="project" value="UniProtKB-SubCell"/>
</dbReference>
<dbReference type="PANTHER" id="PTHR30435:SF19">
    <property type="entry name" value="FLAGELLAR BASAL-BODY ROD PROTEIN FLGG"/>
    <property type="match status" value="1"/>
</dbReference>
<evidence type="ECO:0000313" key="8">
    <source>
        <dbReference type="Proteomes" id="UP000320176"/>
    </source>
</evidence>
<dbReference type="Pfam" id="PF06429">
    <property type="entry name" value="Flg_bbr_C"/>
    <property type="match status" value="1"/>
</dbReference>
<dbReference type="GO" id="GO:0071978">
    <property type="term" value="P:bacterial-type flagellum-dependent swarming motility"/>
    <property type="evidence" value="ECO:0007669"/>
    <property type="project" value="TreeGrafter"/>
</dbReference>
<name>A0A5C6AQQ3_9BACT</name>
<evidence type="ECO:0000256" key="1">
    <source>
        <dbReference type="ARBA" id="ARBA00004117"/>
    </source>
</evidence>
<dbReference type="InterPro" id="IPR020013">
    <property type="entry name" value="Flagellar_FlgE/F/G"/>
</dbReference>
<comment type="subcellular location">
    <subcellularLocation>
        <location evidence="1 4">Bacterial flagellum basal body</location>
    </subcellularLocation>
</comment>
<dbReference type="Proteomes" id="UP000320176">
    <property type="component" value="Unassembled WGS sequence"/>
</dbReference>
<proteinExistence type="inferred from homology"/>
<dbReference type="InterPro" id="IPR037925">
    <property type="entry name" value="FlgE/F/G-like"/>
</dbReference>
<comment type="similarity">
    <text evidence="2 4">Belongs to the flagella basal body rod proteins family.</text>
</comment>
<accession>A0A5C6AQQ3</accession>
<keyword evidence="7" id="KW-0282">Flagellum</keyword>
<protein>
    <submittedName>
        <fullName evidence="7">Flagellar basal-body rod protein FlgF</fullName>
    </submittedName>
</protein>
<gene>
    <name evidence="7" type="primary">flgF</name>
    <name evidence="7" type="ORF">Pla52n_34230</name>
</gene>
<dbReference type="OrthoDB" id="9804559at2"/>
<comment type="caution">
    <text evidence="7">The sequence shown here is derived from an EMBL/GenBank/DDBJ whole genome shotgun (WGS) entry which is preliminary data.</text>
</comment>
<evidence type="ECO:0000313" key="7">
    <source>
        <dbReference type="EMBL" id="TWU02373.1"/>
    </source>
</evidence>
<reference evidence="7 8" key="1">
    <citation type="submission" date="2019-02" db="EMBL/GenBank/DDBJ databases">
        <title>Deep-cultivation of Planctomycetes and their phenomic and genomic characterization uncovers novel biology.</title>
        <authorList>
            <person name="Wiegand S."/>
            <person name="Jogler M."/>
            <person name="Boedeker C."/>
            <person name="Pinto D."/>
            <person name="Vollmers J."/>
            <person name="Rivas-Marin E."/>
            <person name="Kohn T."/>
            <person name="Peeters S.H."/>
            <person name="Heuer A."/>
            <person name="Rast P."/>
            <person name="Oberbeckmann S."/>
            <person name="Bunk B."/>
            <person name="Jeske O."/>
            <person name="Meyerdierks A."/>
            <person name="Storesund J.E."/>
            <person name="Kallscheuer N."/>
            <person name="Luecker S."/>
            <person name="Lage O.M."/>
            <person name="Pohl T."/>
            <person name="Merkel B.J."/>
            <person name="Hornburger P."/>
            <person name="Mueller R.-W."/>
            <person name="Bruemmer F."/>
            <person name="Labrenz M."/>
            <person name="Spormann A.M."/>
            <person name="Op Den Camp H."/>
            <person name="Overmann J."/>
            <person name="Amann R."/>
            <person name="Jetten M.S.M."/>
            <person name="Mascher T."/>
            <person name="Medema M.H."/>
            <person name="Devos D.P."/>
            <person name="Kaster A.-K."/>
            <person name="Ovreas L."/>
            <person name="Rohde M."/>
            <person name="Galperin M.Y."/>
            <person name="Jogler C."/>
        </authorList>
    </citation>
    <scope>NUCLEOTIDE SEQUENCE [LARGE SCALE GENOMIC DNA]</scope>
    <source>
        <strain evidence="7 8">Pla52n</strain>
    </source>
</reference>
<feature type="domain" description="Flagellar hook protein FlgE/F/G-like D1" evidence="6">
    <location>
        <begin position="82"/>
        <end position="150"/>
    </location>
</feature>
<dbReference type="InterPro" id="IPR053967">
    <property type="entry name" value="LlgE_F_G-like_D1"/>
</dbReference>
<dbReference type="InterPro" id="IPR010930">
    <property type="entry name" value="Flg_bb/hook_C_dom"/>
</dbReference>
<feature type="domain" description="Flagellar basal-body/hook protein C-terminal" evidence="5">
    <location>
        <begin position="198"/>
        <end position="234"/>
    </location>
</feature>
<dbReference type="NCBIfam" id="TIGR03506">
    <property type="entry name" value="FlgEFG_subfam"/>
    <property type="match status" value="1"/>
</dbReference>
<dbReference type="Pfam" id="PF22692">
    <property type="entry name" value="LlgE_F_G_D1"/>
    <property type="match status" value="1"/>
</dbReference>
<dbReference type="SUPFAM" id="SSF117143">
    <property type="entry name" value="Flagellar hook protein flgE"/>
    <property type="match status" value="1"/>
</dbReference>
<dbReference type="EMBL" id="SJPN01000004">
    <property type="protein sequence ID" value="TWU02373.1"/>
    <property type="molecule type" value="Genomic_DNA"/>
</dbReference>
<keyword evidence="8" id="KW-1185">Reference proteome</keyword>
<keyword evidence="7" id="KW-0966">Cell projection</keyword>
<evidence type="ECO:0000259" key="6">
    <source>
        <dbReference type="Pfam" id="PF22692"/>
    </source>
</evidence>
<evidence type="ECO:0000259" key="5">
    <source>
        <dbReference type="Pfam" id="PF06429"/>
    </source>
</evidence>